<evidence type="ECO:0000256" key="4">
    <source>
        <dbReference type="ARBA" id="ARBA00022723"/>
    </source>
</evidence>
<keyword evidence="7" id="KW-0347">Helicase</keyword>
<dbReference type="Pfam" id="PF04851">
    <property type="entry name" value="ResIII"/>
    <property type="match status" value="1"/>
</dbReference>
<comment type="similarity">
    <text evidence="2">In the central section; belongs to the CRISPR-associated helicase Cas3 family.</text>
</comment>
<dbReference type="CDD" id="cd09641">
    <property type="entry name" value="Cas3''_I"/>
    <property type="match status" value="1"/>
</dbReference>
<keyword evidence="3" id="KW-0540">Nuclease</keyword>
<dbReference type="InterPro" id="IPR054712">
    <property type="entry name" value="Cas3-like_dom"/>
</dbReference>
<dbReference type="EMBL" id="JAGGLJ010000001">
    <property type="protein sequence ID" value="MBP2024529.1"/>
    <property type="molecule type" value="Genomic_DNA"/>
</dbReference>
<keyword evidence="9" id="KW-0051">Antiviral defense</keyword>
<evidence type="ECO:0000256" key="7">
    <source>
        <dbReference type="ARBA" id="ARBA00022806"/>
    </source>
</evidence>
<evidence type="ECO:0000256" key="2">
    <source>
        <dbReference type="ARBA" id="ARBA00009046"/>
    </source>
</evidence>
<dbReference type="GO" id="GO:0004519">
    <property type="term" value="F:endonuclease activity"/>
    <property type="evidence" value="ECO:0007669"/>
    <property type="project" value="UniProtKB-KW"/>
</dbReference>
<dbReference type="InterPro" id="IPR006674">
    <property type="entry name" value="HD_domain"/>
</dbReference>
<gene>
    <name evidence="12" type="ORF">J2Z71_000044</name>
</gene>
<dbReference type="RefSeq" id="WP_210059834.1">
    <property type="nucleotide sequence ID" value="NZ_JAGGLJ010000001.1"/>
</dbReference>
<evidence type="ECO:0000313" key="12">
    <source>
        <dbReference type="EMBL" id="MBP2024529.1"/>
    </source>
</evidence>
<evidence type="ECO:0000256" key="6">
    <source>
        <dbReference type="ARBA" id="ARBA00022801"/>
    </source>
</evidence>
<dbReference type="PROSITE" id="PS51643">
    <property type="entry name" value="HD_CAS3"/>
    <property type="match status" value="1"/>
</dbReference>
<dbReference type="Pfam" id="PF22590">
    <property type="entry name" value="Cas3-like_C_2"/>
    <property type="match status" value="1"/>
</dbReference>
<dbReference type="PROSITE" id="PS51192">
    <property type="entry name" value="HELICASE_ATP_BIND_1"/>
    <property type="match status" value="1"/>
</dbReference>
<keyword evidence="4" id="KW-0479">Metal-binding</keyword>
<dbReference type="InterPro" id="IPR006935">
    <property type="entry name" value="Helicase/UvrB_N"/>
</dbReference>
<dbReference type="InterPro" id="IPR006483">
    <property type="entry name" value="CRISPR-assoc_Cas3_HD"/>
</dbReference>
<sequence>MVNLIAHINSFGKKQSILEHCENVSRICSIFCDSIGFKNTGKILGYLHDMGKCRDSFTEYLIKSYMSTQDESIKVPAKSDHSTIGAKFIYKYNIEENSISKLYKEIIAQVVMSHHTGLNNFIDINGNEDFLNRLNRDFEYEEECIENFYKYIIEKEEFEKLFNKGLEEIKVFMKNCNKRYDISNLINFLFSALIDADRLDAFNFDLNLEYEEQENKFIDYSKNLEKYIKKFKVNNEIDKLRSEISNICLEKSSLQKGIYDLTVPVGGGKTISSMRFALNHAIKHKKERIIYIMPYISIIEQNAEVIKKATGSNLLEFHSNVIRDEEEIGDFKEYINSRKKKTYEDRWDNDLIFTSLVQFLNVFYSKPTRNNRRLNSLKNSVIVFDEVQSIPYYTRTLFFYAIGFLEKYLNTTILLMTATQPKFNEDLIRLGYKEPIKLIENEEKYFEKFKRVNILDKTENILTTEEDVNILINEEIKDVSSILFIVNTKKTVDFVKNSISSDEYEVITLNTNFCPEHRSEIIKETKKKLKDIQDKKRDKKLIMISTQLIEAGVDISFEKVIRSLSSLTSIAQSSGRCNRNKEREIADVIIVNFSPSRESLKNLKDIQKGKNIMKDLLAYGKEIENFDYLSKASLDEYFKCENDEIDKKEYDFIFKNTTLSDLFSINNDGKNSNKPGAGKLVLNSAIKDVKENFYVIEENNKSIIVPYKEGEDIIENLNSQREIPDIKKILQKSQRYSLNIYENTFKDLVEKGAIYELKIEGIYALVSTYYGENGLDLEGENVEDFIF</sequence>
<protein>
    <submittedName>
        <fullName evidence="12">CRISPR-associated endonuclease/helicase Cas3</fullName>
        <ecNumber evidence="12">3.1.-.-</ecNumber>
        <ecNumber evidence="12">3.6.4.-</ecNumber>
    </submittedName>
</protein>
<keyword evidence="6 12" id="KW-0378">Hydrolase</keyword>
<feature type="domain" description="Helicase ATP-binding" evidence="10">
    <location>
        <begin position="250"/>
        <end position="438"/>
    </location>
</feature>
<dbReference type="Gene3D" id="3.40.50.300">
    <property type="entry name" value="P-loop containing nucleotide triphosphate hydrolases"/>
    <property type="match status" value="2"/>
</dbReference>
<feature type="domain" description="HD Cas3-type" evidence="11">
    <location>
        <begin position="10"/>
        <end position="199"/>
    </location>
</feature>
<comment type="caution">
    <text evidence="12">The sequence shown here is derived from an EMBL/GenBank/DDBJ whole genome shotgun (WGS) entry which is preliminary data.</text>
</comment>
<dbReference type="EC" id="3.1.-.-" evidence="12"/>
<dbReference type="NCBIfam" id="TIGR01587">
    <property type="entry name" value="cas3_core"/>
    <property type="match status" value="1"/>
</dbReference>
<organism evidence="12 13">
    <name type="scientific">Peptoniphilus stercorisuis</name>
    <dbReference type="NCBI Taxonomy" id="1436965"/>
    <lineage>
        <taxon>Bacteria</taxon>
        <taxon>Bacillati</taxon>
        <taxon>Bacillota</taxon>
        <taxon>Tissierellia</taxon>
        <taxon>Tissierellales</taxon>
        <taxon>Peptoniphilaceae</taxon>
        <taxon>Peptoniphilus</taxon>
    </lineage>
</organism>
<dbReference type="SMART" id="SM00487">
    <property type="entry name" value="DEXDc"/>
    <property type="match status" value="1"/>
</dbReference>
<evidence type="ECO:0000256" key="1">
    <source>
        <dbReference type="ARBA" id="ARBA00006847"/>
    </source>
</evidence>
<evidence type="ECO:0000256" key="3">
    <source>
        <dbReference type="ARBA" id="ARBA00022722"/>
    </source>
</evidence>
<evidence type="ECO:0000256" key="5">
    <source>
        <dbReference type="ARBA" id="ARBA00022741"/>
    </source>
</evidence>
<evidence type="ECO:0000259" key="10">
    <source>
        <dbReference type="PROSITE" id="PS51192"/>
    </source>
</evidence>
<accession>A0ABS4KD41</accession>
<dbReference type="EC" id="3.6.4.-" evidence="12"/>
<dbReference type="SUPFAM" id="SSF52540">
    <property type="entry name" value="P-loop containing nucleoside triphosphate hydrolases"/>
    <property type="match status" value="1"/>
</dbReference>
<evidence type="ECO:0000256" key="9">
    <source>
        <dbReference type="ARBA" id="ARBA00023118"/>
    </source>
</evidence>
<comment type="similarity">
    <text evidence="1">In the N-terminal section; belongs to the CRISPR-associated nuclease Cas3-HD family.</text>
</comment>
<evidence type="ECO:0000313" key="13">
    <source>
        <dbReference type="Proteomes" id="UP001519306"/>
    </source>
</evidence>
<dbReference type="Pfam" id="PF01966">
    <property type="entry name" value="HD"/>
    <property type="match status" value="1"/>
</dbReference>
<keyword evidence="5" id="KW-0547">Nucleotide-binding</keyword>
<dbReference type="InterPro" id="IPR014001">
    <property type="entry name" value="Helicase_ATP-bd"/>
</dbReference>
<dbReference type="Gene3D" id="1.10.3210.30">
    <property type="match status" value="1"/>
</dbReference>
<name>A0ABS4KD41_9FIRM</name>
<reference evidence="12 13" key="1">
    <citation type="submission" date="2021-03" db="EMBL/GenBank/DDBJ databases">
        <title>Genomic Encyclopedia of Type Strains, Phase IV (KMG-IV): sequencing the most valuable type-strain genomes for metagenomic binning, comparative biology and taxonomic classification.</title>
        <authorList>
            <person name="Goeker M."/>
        </authorList>
    </citation>
    <scope>NUCLEOTIDE SEQUENCE [LARGE SCALE GENOMIC DNA]</scope>
    <source>
        <strain evidence="12 13">DSM 27563</strain>
    </source>
</reference>
<dbReference type="CDD" id="cd17930">
    <property type="entry name" value="DEXHc_cas3"/>
    <property type="match status" value="1"/>
</dbReference>
<dbReference type="InterPro" id="IPR027417">
    <property type="entry name" value="P-loop_NTPase"/>
</dbReference>
<dbReference type="GO" id="GO:0016787">
    <property type="term" value="F:hydrolase activity"/>
    <property type="evidence" value="ECO:0007669"/>
    <property type="project" value="UniProtKB-KW"/>
</dbReference>
<dbReference type="InterPro" id="IPR006474">
    <property type="entry name" value="Helicase_Cas3_CRISPR-ass_core"/>
</dbReference>
<keyword evidence="8" id="KW-0067">ATP-binding</keyword>
<dbReference type="NCBIfam" id="TIGR01596">
    <property type="entry name" value="cas3_HD"/>
    <property type="match status" value="1"/>
</dbReference>
<proteinExistence type="inferred from homology"/>
<dbReference type="SUPFAM" id="SSF109604">
    <property type="entry name" value="HD-domain/PDEase-like"/>
    <property type="match status" value="1"/>
</dbReference>
<evidence type="ECO:0000259" key="11">
    <source>
        <dbReference type="PROSITE" id="PS51643"/>
    </source>
</evidence>
<keyword evidence="12" id="KW-0255">Endonuclease</keyword>
<dbReference type="InterPro" id="IPR038257">
    <property type="entry name" value="CRISPR-assoc_Cas3_HD_sf"/>
</dbReference>
<dbReference type="Proteomes" id="UP001519306">
    <property type="component" value="Unassembled WGS sequence"/>
</dbReference>
<keyword evidence="13" id="KW-1185">Reference proteome</keyword>
<evidence type="ECO:0000256" key="8">
    <source>
        <dbReference type="ARBA" id="ARBA00022840"/>
    </source>
</evidence>